<protein>
    <recommendedName>
        <fullName evidence="3">Carboxypeptidase regulatory-like domain-containing protein</fullName>
    </recommendedName>
</protein>
<accession>A0A1I4YDA0</accession>
<dbReference type="InterPro" id="IPR008969">
    <property type="entry name" value="CarboxyPept-like_regulatory"/>
</dbReference>
<name>A0A1I4YDA0_9PROT</name>
<evidence type="ECO:0000313" key="1">
    <source>
        <dbReference type="EMBL" id="SFN35956.1"/>
    </source>
</evidence>
<proteinExistence type="predicted"/>
<dbReference type="EMBL" id="FOVJ01000001">
    <property type="protein sequence ID" value="SFN35956.1"/>
    <property type="molecule type" value="Genomic_DNA"/>
</dbReference>
<dbReference type="OrthoDB" id="8564874at2"/>
<dbReference type="SUPFAM" id="SSF49464">
    <property type="entry name" value="Carboxypeptidase regulatory domain-like"/>
    <property type="match status" value="1"/>
</dbReference>
<keyword evidence="2" id="KW-1185">Reference proteome</keyword>
<evidence type="ECO:0000313" key="2">
    <source>
        <dbReference type="Proteomes" id="UP000183107"/>
    </source>
</evidence>
<gene>
    <name evidence="1" type="ORF">SAMN05216386_0634</name>
</gene>
<evidence type="ECO:0008006" key="3">
    <source>
        <dbReference type="Google" id="ProtNLM"/>
    </source>
</evidence>
<sequence>MRATIQFSHPDKKFAILQKLLTVVKGIKHLRQHILARGILLERLSASEIEKLKETLAGSNNFKCVIAGNSARVIIIGGELRALSGLVLPIPRQSDFARIFWERGFTLEEVSSDQAESLRDQLDTIAAVTVSPDIAQIRIYTVSGQVCQDDGAPLTARGFTVRAFDSLPARGLLPCGSAAALQPDGSYRVDYAWRSNGRTGPDLVVRVFDAERSVVAESRKPSAAIQEFLDITVEALCIVRGRTRYPDGAPLPNVIVRAFDRDLRSEILLGQTVTDADGFYEIPYNTGQFSTKKARADLIIRVFEPDSGMEGQGAEGGADGGEEIAVSDIVFNAPLQQAIDLEITSSKFLGPSEYERHMDELKPLIGNEPAQELTDDDLNFLNGKTSISFEQLHYVRLDTQWSFQYELEPAVAYGFFRQGLPTELDHLLTEKPSRLRNALEASLAQNIIPAVIAGQIDQSIDQLLSLADSRVVELDRKAR</sequence>
<dbReference type="Proteomes" id="UP000183107">
    <property type="component" value="Unassembled WGS sequence"/>
</dbReference>
<reference evidence="2" key="1">
    <citation type="submission" date="2016-10" db="EMBL/GenBank/DDBJ databases">
        <authorList>
            <person name="Varghese N."/>
        </authorList>
    </citation>
    <scope>NUCLEOTIDE SEQUENCE [LARGE SCALE GENOMIC DNA]</scope>
    <source>
        <strain evidence="2">Nsp8</strain>
    </source>
</reference>
<organism evidence="1 2">
    <name type="scientific">Nitrosospira briensis</name>
    <dbReference type="NCBI Taxonomy" id="35799"/>
    <lineage>
        <taxon>Bacteria</taxon>
        <taxon>Pseudomonadati</taxon>
        <taxon>Pseudomonadota</taxon>
        <taxon>Betaproteobacteria</taxon>
        <taxon>Nitrosomonadales</taxon>
        <taxon>Nitrosomonadaceae</taxon>
        <taxon>Nitrosospira</taxon>
    </lineage>
</organism>
<dbReference type="AlphaFoldDB" id="A0A1I4YDA0"/>
<dbReference type="RefSeq" id="WP_074794487.1">
    <property type="nucleotide sequence ID" value="NZ_FOVJ01000001.1"/>
</dbReference>